<reference evidence="2 3" key="1">
    <citation type="journal article" date="2012" name="Science">
        <title>The Paleozoic origin of enzymatic lignin decomposition reconstructed from 31 fungal genomes.</title>
        <authorList>
            <person name="Floudas D."/>
            <person name="Binder M."/>
            <person name="Riley R."/>
            <person name="Barry K."/>
            <person name="Blanchette R.A."/>
            <person name="Henrissat B."/>
            <person name="Martinez A.T."/>
            <person name="Otillar R."/>
            <person name="Spatafora J.W."/>
            <person name="Yadav J.S."/>
            <person name="Aerts A."/>
            <person name="Benoit I."/>
            <person name="Boyd A."/>
            <person name="Carlson A."/>
            <person name="Copeland A."/>
            <person name="Coutinho P.M."/>
            <person name="de Vries R.P."/>
            <person name="Ferreira P."/>
            <person name="Findley K."/>
            <person name="Foster B."/>
            <person name="Gaskell J."/>
            <person name="Glotzer D."/>
            <person name="Gorecki P."/>
            <person name="Heitman J."/>
            <person name="Hesse C."/>
            <person name="Hori C."/>
            <person name="Igarashi K."/>
            <person name="Jurgens J.A."/>
            <person name="Kallen N."/>
            <person name="Kersten P."/>
            <person name="Kohler A."/>
            <person name="Kuees U."/>
            <person name="Kumar T.K.A."/>
            <person name="Kuo A."/>
            <person name="LaButti K."/>
            <person name="Larrondo L.F."/>
            <person name="Lindquist E."/>
            <person name="Ling A."/>
            <person name="Lombard V."/>
            <person name="Lucas S."/>
            <person name="Lundell T."/>
            <person name="Martin R."/>
            <person name="McLaughlin D.J."/>
            <person name="Morgenstern I."/>
            <person name="Morin E."/>
            <person name="Murat C."/>
            <person name="Nagy L.G."/>
            <person name="Nolan M."/>
            <person name="Ohm R.A."/>
            <person name="Patyshakuliyeva A."/>
            <person name="Rokas A."/>
            <person name="Ruiz-Duenas F.J."/>
            <person name="Sabat G."/>
            <person name="Salamov A."/>
            <person name="Samejima M."/>
            <person name="Schmutz J."/>
            <person name="Slot J.C."/>
            <person name="St John F."/>
            <person name="Stenlid J."/>
            <person name="Sun H."/>
            <person name="Sun S."/>
            <person name="Syed K."/>
            <person name="Tsang A."/>
            <person name="Wiebenga A."/>
            <person name="Young D."/>
            <person name="Pisabarro A."/>
            <person name="Eastwood D.C."/>
            <person name="Martin F."/>
            <person name="Cullen D."/>
            <person name="Grigoriev I.V."/>
            <person name="Hibbett D.S."/>
        </authorList>
    </citation>
    <scope>NUCLEOTIDE SEQUENCE [LARGE SCALE GENOMIC DNA]</scope>
    <source>
        <strain evidence="2 3">MD-104</strain>
    </source>
</reference>
<keyword evidence="1" id="KW-0175">Coiled coil</keyword>
<organism evidence="2 3">
    <name type="scientific">Wolfiporia cocos (strain MD-104)</name>
    <name type="common">Brown rot fungus</name>
    <dbReference type="NCBI Taxonomy" id="742152"/>
    <lineage>
        <taxon>Eukaryota</taxon>
        <taxon>Fungi</taxon>
        <taxon>Dikarya</taxon>
        <taxon>Basidiomycota</taxon>
        <taxon>Agaricomycotina</taxon>
        <taxon>Agaricomycetes</taxon>
        <taxon>Polyporales</taxon>
        <taxon>Phaeolaceae</taxon>
        <taxon>Wolfiporia</taxon>
    </lineage>
</organism>
<gene>
    <name evidence="2" type="ORF">WOLCODRAFT_150690</name>
</gene>
<dbReference type="EMBL" id="KB468113">
    <property type="protein sequence ID" value="PCH40671.1"/>
    <property type="molecule type" value="Genomic_DNA"/>
</dbReference>
<keyword evidence="3" id="KW-1185">Reference proteome</keyword>
<proteinExistence type="predicted"/>
<sequence length="360" mass="41086">MVSYTIQQGTMYNTHKVTTVYRPEVGKHTWPGEQTCLMDYLHVIFGIRVRGSVTSFNSILPHVQAHLNVNHMAYIKYYNEDSTRNHISWYPWDKYSTPMTLAEIICLYGDVHWYSNAGPSHAIHTPSVHGSTHNEDETNPPPTFNSLLDLLPEWRHTQIRVPDTEYPPEHDLTHRLTQHLTDQPGAPELELAKVAVTEARGEAANYMHSNLVNMRDWVEAQTEPLWNQANRLCGLLDELVQKRIDTLEADVKGLKEKPAQGTTTGAEVMALINRIDQLEKELNALKNAPQATARGTTMFMIPQRPTEPPKFSGPKDHIGSKEWIQKMGMYFTDAKVMLEEDKVRQALLRLTGEAYQYMSP</sequence>
<protein>
    <submittedName>
        <fullName evidence="2">Uncharacterized protein</fullName>
    </submittedName>
</protein>
<evidence type="ECO:0000313" key="3">
    <source>
        <dbReference type="Proteomes" id="UP000218811"/>
    </source>
</evidence>
<dbReference type="Proteomes" id="UP000218811">
    <property type="component" value="Unassembled WGS sequence"/>
</dbReference>
<accession>A0A2H3JFK1</accession>
<feature type="coiled-coil region" evidence="1">
    <location>
        <begin position="237"/>
        <end position="288"/>
    </location>
</feature>
<name>A0A2H3JFK1_WOLCO</name>
<dbReference type="AlphaFoldDB" id="A0A2H3JFK1"/>
<evidence type="ECO:0000313" key="2">
    <source>
        <dbReference type="EMBL" id="PCH40671.1"/>
    </source>
</evidence>
<evidence type="ECO:0000256" key="1">
    <source>
        <dbReference type="SAM" id="Coils"/>
    </source>
</evidence>